<dbReference type="InterPro" id="IPR002921">
    <property type="entry name" value="Fungal_lipase-type"/>
</dbReference>
<dbReference type="GO" id="GO:0004806">
    <property type="term" value="F:triacylglycerol lipase activity"/>
    <property type="evidence" value="ECO:0007669"/>
    <property type="project" value="UniProtKB-EC"/>
</dbReference>
<dbReference type="Proteomes" id="UP000030755">
    <property type="component" value="Unassembled WGS sequence"/>
</dbReference>
<dbReference type="Proteomes" id="UP000281549">
    <property type="component" value="Unassembled WGS sequence"/>
</dbReference>
<keyword evidence="9 22" id="KW-0378">Hydrolase</keyword>
<evidence type="ECO:0000313" key="23">
    <source>
        <dbReference type="Proteomes" id="UP000030755"/>
    </source>
</evidence>
<feature type="chain" id="PRO_5040560258" description="triacylglycerol lipase" evidence="19">
    <location>
        <begin position="17"/>
        <end position="349"/>
    </location>
</feature>
<keyword evidence="23" id="KW-1185">Reference proteome</keyword>
<comment type="similarity">
    <text evidence="4">Belongs to the AB hydrolase superfamily. Lipase family.</text>
</comment>
<evidence type="ECO:0000313" key="22">
    <source>
        <dbReference type="EMBL" id="RKP18156.1"/>
    </source>
</evidence>
<dbReference type="Pfam" id="PF01764">
    <property type="entry name" value="Lipase_3"/>
    <property type="match status" value="1"/>
</dbReference>
<sequence>MYFLTIFQLISQIAVAQNLQEFKFVQEYKVHDNGIKARDVVHDDTFSIRTKLNVAEDYLDPDPESKETIETFARMAAIGYFKPGKVDKAPWEPVPGYNRVKHNIYCNLNSSFGWGNKGLRGHVFISTDESFIVVSFKGTTLGLSKKWDSDKYQDNLMFSCCCSKVDITWKPMCPCVKGEKVCSLNCLKWWAHSDETYYHAAIKIVENVRINYPSSKIWFTGHSMGGSIASLLAATYEKSAAITFNAPGEKKFAEILNLNPNPNVFHFGVSTDPIFNGACQGKLSPCYAAGYAMETKCHLGKVCVYAKSGKFDILHHQIKYFYDHFISKNIVPKCYIESDCKDCSGWAFE</sequence>
<keyword evidence="13" id="KW-0072">Autophagy</keyword>
<dbReference type="EMBL" id="KE561209">
    <property type="protein sequence ID" value="EPZ31821.1"/>
    <property type="molecule type" value="Genomic_DNA"/>
</dbReference>
<dbReference type="EC" id="3.1.1.3" evidence="6"/>
<dbReference type="InterPro" id="IPR050805">
    <property type="entry name" value="ATG15_Lipase"/>
</dbReference>
<evidence type="ECO:0000256" key="13">
    <source>
        <dbReference type="ARBA" id="ARBA00023006"/>
    </source>
</evidence>
<dbReference type="GO" id="GO:0005775">
    <property type="term" value="C:vacuolar lumen"/>
    <property type="evidence" value="ECO:0007669"/>
    <property type="project" value="TreeGrafter"/>
</dbReference>
<dbReference type="GO" id="GO:0006660">
    <property type="term" value="P:phosphatidylserine catabolic process"/>
    <property type="evidence" value="ECO:0007669"/>
    <property type="project" value="TreeGrafter"/>
</dbReference>
<keyword evidence="16" id="KW-0325">Glycoprotein</keyword>
<evidence type="ECO:0000313" key="21">
    <source>
        <dbReference type="EMBL" id="EPZ31821.1"/>
    </source>
</evidence>
<dbReference type="GO" id="GO:0034727">
    <property type="term" value="P:piecemeal microautophagy of the nucleus"/>
    <property type="evidence" value="ECO:0007669"/>
    <property type="project" value="TreeGrafter"/>
</dbReference>
<dbReference type="OrthoDB" id="58570at2759"/>
<feature type="signal peptide" evidence="19">
    <location>
        <begin position="1"/>
        <end position="16"/>
    </location>
</feature>
<evidence type="ECO:0000256" key="4">
    <source>
        <dbReference type="ARBA" id="ARBA00010701"/>
    </source>
</evidence>
<dbReference type="STRING" id="988480.A0A075AP67"/>
<accession>A0A075AP67</accession>
<evidence type="ECO:0000256" key="19">
    <source>
        <dbReference type="SAM" id="SignalP"/>
    </source>
</evidence>
<dbReference type="SUPFAM" id="SSF53474">
    <property type="entry name" value="alpha/beta-Hydrolases"/>
    <property type="match status" value="1"/>
</dbReference>
<organism evidence="21 23">
    <name type="scientific">Rozella allomycis (strain CSF55)</name>
    <dbReference type="NCBI Taxonomy" id="988480"/>
    <lineage>
        <taxon>Eukaryota</taxon>
        <taxon>Fungi</taxon>
        <taxon>Fungi incertae sedis</taxon>
        <taxon>Cryptomycota</taxon>
        <taxon>Cryptomycota incertae sedis</taxon>
        <taxon>Rozella</taxon>
    </lineage>
</organism>
<dbReference type="OMA" id="YKCDQGC"/>
<reference evidence="21 23" key="1">
    <citation type="journal article" date="2013" name="Curr. Biol.">
        <title>Shared signatures of parasitism and phylogenomics unite Cryptomycota and microsporidia.</title>
        <authorList>
            <person name="James T.Y."/>
            <person name="Pelin A."/>
            <person name="Bonen L."/>
            <person name="Ahrendt S."/>
            <person name="Sain D."/>
            <person name="Corradi N."/>
            <person name="Stajich J.E."/>
        </authorList>
    </citation>
    <scope>NUCLEOTIDE SEQUENCE [LARGE SCALE GENOMIC DNA]</scope>
    <source>
        <strain evidence="21 23">CSF55</strain>
        <strain evidence="21 23">CSF55</strain>
    </source>
</reference>
<dbReference type="GO" id="GO:0034496">
    <property type="term" value="P:multivesicular body membrane disassembly"/>
    <property type="evidence" value="ECO:0007669"/>
    <property type="project" value="TreeGrafter"/>
</dbReference>
<dbReference type="GO" id="GO:0032585">
    <property type="term" value="C:multivesicular body membrane"/>
    <property type="evidence" value="ECO:0007669"/>
    <property type="project" value="UniProtKB-SubCell"/>
</dbReference>
<evidence type="ECO:0000256" key="11">
    <source>
        <dbReference type="ARBA" id="ARBA00022968"/>
    </source>
</evidence>
<feature type="domain" description="Fungal lipase-type" evidence="20">
    <location>
        <begin position="186"/>
        <end position="255"/>
    </location>
</feature>
<evidence type="ECO:0000259" key="20">
    <source>
        <dbReference type="Pfam" id="PF01764"/>
    </source>
</evidence>
<gene>
    <name evidence="21" type="ORF">O9G_000300</name>
    <name evidence="22" type="ORF">ROZALSC1DRAFT_30122</name>
</gene>
<protein>
    <recommendedName>
        <fullName evidence="6">triacylglycerol lipase</fullName>
        <ecNumber evidence="6">3.1.1.3</ecNumber>
    </recommendedName>
    <alternativeName>
        <fullName evidence="18">Autophagy-related protein 15</fullName>
    </alternativeName>
</protein>
<proteinExistence type="inferred from homology"/>
<comment type="function">
    <text evidence="17">Lipase which is essential for lysis of subvacuolar cytoplasm to vacuole targeted bodies and intravacuolar autophagic bodies. Involved in the lysis of intravacuolar multivesicular body (MVB) vesicles. The intravacuolar membrane disintegration by ATG15 is critical to life span extension.</text>
</comment>
<evidence type="ECO:0000256" key="3">
    <source>
        <dbReference type="ARBA" id="ARBA00004343"/>
    </source>
</evidence>
<dbReference type="GO" id="GO:0004620">
    <property type="term" value="F:phospholipase activity"/>
    <property type="evidence" value="ECO:0007669"/>
    <property type="project" value="TreeGrafter"/>
</dbReference>
<keyword evidence="10" id="KW-0442">Lipid degradation</keyword>
<dbReference type="PANTHER" id="PTHR47175">
    <property type="entry name" value="LIPASE ATG15-RELATED"/>
    <property type="match status" value="1"/>
</dbReference>
<dbReference type="CDD" id="cd00519">
    <property type="entry name" value="Lipase_3"/>
    <property type="match status" value="1"/>
</dbReference>
<evidence type="ECO:0000256" key="7">
    <source>
        <dbReference type="ARBA" id="ARBA00022692"/>
    </source>
</evidence>
<evidence type="ECO:0000256" key="12">
    <source>
        <dbReference type="ARBA" id="ARBA00022989"/>
    </source>
</evidence>
<dbReference type="GO" id="GO:0046461">
    <property type="term" value="P:neutral lipid catabolic process"/>
    <property type="evidence" value="ECO:0007669"/>
    <property type="project" value="TreeGrafter"/>
</dbReference>
<dbReference type="AlphaFoldDB" id="A0A075AP67"/>
<dbReference type="Gene3D" id="3.40.50.1820">
    <property type="entry name" value="alpha/beta hydrolase"/>
    <property type="match status" value="1"/>
</dbReference>
<dbReference type="EMBL" id="ML005544">
    <property type="protein sequence ID" value="RKP18156.1"/>
    <property type="molecule type" value="Genomic_DNA"/>
</dbReference>
<reference evidence="22" key="3">
    <citation type="submission" date="2018-08" db="EMBL/GenBank/DDBJ databases">
        <title>Leveraging single-cell genomics to expand the Fungal Tree of Life.</title>
        <authorList>
            <consortium name="DOE Joint Genome Institute"/>
            <person name="Ahrendt S.R."/>
            <person name="Quandt C.A."/>
            <person name="Ciobanu D."/>
            <person name="Clum A."/>
            <person name="Salamov A."/>
            <person name="Andreopoulos B."/>
            <person name="Cheng J.-F."/>
            <person name="Woyke T."/>
            <person name="Pelin A."/>
            <person name="Henrissat B."/>
            <person name="Reynolds N."/>
            <person name="Benny G.L."/>
            <person name="Smith M.E."/>
            <person name="James T.Y."/>
            <person name="Grigoriev I.V."/>
        </authorList>
    </citation>
    <scope>NUCLEOTIDE SEQUENCE</scope>
    <source>
        <strain evidence="22">CSF55</strain>
    </source>
</reference>
<keyword evidence="12" id="KW-1133">Transmembrane helix</keyword>
<evidence type="ECO:0000256" key="1">
    <source>
        <dbReference type="ARBA" id="ARBA00001024"/>
    </source>
</evidence>
<keyword evidence="11" id="KW-0735">Signal-anchor</keyword>
<keyword evidence="8" id="KW-0967">Endosome</keyword>
<evidence type="ECO:0000256" key="10">
    <source>
        <dbReference type="ARBA" id="ARBA00022963"/>
    </source>
</evidence>
<comment type="subcellular location">
    <subcellularLocation>
        <location evidence="3">Endosome</location>
        <location evidence="3">Multivesicular body membrane</location>
        <topology evidence="3">Single-pass type II membrane protein</topology>
    </subcellularLocation>
    <subcellularLocation>
        <location evidence="2">Prevacuolar compartment membrane</location>
        <topology evidence="2">Single-pass type II membrane protein</topology>
    </subcellularLocation>
</comment>
<keyword evidence="19" id="KW-0732">Signal</keyword>
<evidence type="ECO:0000256" key="5">
    <source>
        <dbReference type="ARBA" id="ARBA00011137"/>
    </source>
</evidence>
<evidence type="ECO:0000256" key="14">
    <source>
        <dbReference type="ARBA" id="ARBA00023098"/>
    </source>
</evidence>
<evidence type="ECO:0000256" key="15">
    <source>
        <dbReference type="ARBA" id="ARBA00023136"/>
    </source>
</evidence>
<dbReference type="HOGENOM" id="CLU_028295_1_0_1"/>
<keyword evidence="15" id="KW-0472">Membrane</keyword>
<name>A0A075AP67_ROZAC</name>
<evidence type="ECO:0000256" key="2">
    <source>
        <dbReference type="ARBA" id="ARBA00004270"/>
    </source>
</evidence>
<dbReference type="PANTHER" id="PTHR47175:SF2">
    <property type="entry name" value="LIPASE ATG15-RELATED"/>
    <property type="match status" value="1"/>
</dbReference>
<evidence type="ECO:0000256" key="9">
    <source>
        <dbReference type="ARBA" id="ARBA00022801"/>
    </source>
</evidence>
<evidence type="ECO:0000313" key="24">
    <source>
        <dbReference type="Proteomes" id="UP000281549"/>
    </source>
</evidence>
<reference evidence="24" key="2">
    <citation type="journal article" date="2018" name="Nat. Microbiol.">
        <title>Leveraging single-cell genomics to expand the fungal tree of life.</title>
        <authorList>
            <person name="Ahrendt S.R."/>
            <person name="Quandt C.A."/>
            <person name="Ciobanu D."/>
            <person name="Clum A."/>
            <person name="Salamov A."/>
            <person name="Andreopoulos B."/>
            <person name="Cheng J.F."/>
            <person name="Woyke T."/>
            <person name="Pelin A."/>
            <person name="Henrissat B."/>
            <person name="Reynolds N.K."/>
            <person name="Benny G.L."/>
            <person name="Smith M.E."/>
            <person name="James T.Y."/>
            <person name="Grigoriev I.V."/>
        </authorList>
    </citation>
    <scope>NUCLEOTIDE SEQUENCE [LARGE SCALE GENOMIC DNA]</scope>
    <source>
        <strain evidence="24">CSF55</strain>
    </source>
</reference>
<comment type="catalytic activity">
    <reaction evidence="1">
        <text>a triacylglycerol + H2O = a diacylglycerol + a fatty acid + H(+)</text>
        <dbReference type="Rhea" id="RHEA:12044"/>
        <dbReference type="ChEBI" id="CHEBI:15377"/>
        <dbReference type="ChEBI" id="CHEBI:15378"/>
        <dbReference type="ChEBI" id="CHEBI:17855"/>
        <dbReference type="ChEBI" id="CHEBI:18035"/>
        <dbReference type="ChEBI" id="CHEBI:28868"/>
        <dbReference type="EC" id="3.1.1.3"/>
    </reaction>
</comment>
<evidence type="ECO:0000256" key="17">
    <source>
        <dbReference type="ARBA" id="ARBA00024663"/>
    </source>
</evidence>
<evidence type="ECO:0000256" key="8">
    <source>
        <dbReference type="ARBA" id="ARBA00022753"/>
    </source>
</evidence>
<comment type="subunit">
    <text evidence="5">Binds to both phosphatidylinositol (PI) and phosphatidylinositol 3,5-bisphosphate (PIP2).</text>
</comment>
<evidence type="ECO:0000256" key="6">
    <source>
        <dbReference type="ARBA" id="ARBA00013279"/>
    </source>
</evidence>
<dbReference type="InterPro" id="IPR029058">
    <property type="entry name" value="AB_hydrolase_fold"/>
</dbReference>
<evidence type="ECO:0000256" key="18">
    <source>
        <dbReference type="ARBA" id="ARBA00029828"/>
    </source>
</evidence>
<keyword evidence="14" id="KW-0443">Lipid metabolism</keyword>
<keyword evidence="7" id="KW-0812">Transmembrane</keyword>
<evidence type="ECO:0000256" key="16">
    <source>
        <dbReference type="ARBA" id="ARBA00023180"/>
    </source>
</evidence>